<organism evidence="1 2">
    <name type="scientific">Heterobasidion irregulare (strain TC 32-1)</name>
    <dbReference type="NCBI Taxonomy" id="747525"/>
    <lineage>
        <taxon>Eukaryota</taxon>
        <taxon>Fungi</taxon>
        <taxon>Dikarya</taxon>
        <taxon>Basidiomycota</taxon>
        <taxon>Agaricomycotina</taxon>
        <taxon>Agaricomycetes</taxon>
        <taxon>Russulales</taxon>
        <taxon>Bondarzewiaceae</taxon>
        <taxon>Heterobasidion</taxon>
        <taxon>Heterobasidion annosum species complex</taxon>
    </lineage>
</organism>
<dbReference type="PANTHER" id="PTHR37984:SF5">
    <property type="entry name" value="PROTEIN NYNRIN-LIKE"/>
    <property type="match status" value="1"/>
</dbReference>
<evidence type="ECO:0000313" key="2">
    <source>
        <dbReference type="Proteomes" id="UP000030671"/>
    </source>
</evidence>
<dbReference type="eggNOG" id="KOG0017">
    <property type="taxonomic scope" value="Eukaryota"/>
</dbReference>
<dbReference type="PANTHER" id="PTHR37984">
    <property type="entry name" value="PROTEIN CBG26694"/>
    <property type="match status" value="1"/>
</dbReference>
<sequence length="92" mass="10218">CQSTKNLTHKTHPPIHPLETTNVPWRFISTDFVTDLPESKGFDSINVVVDQGLSKGIVITPCKKTITAEETTVLFQNNVFSRHGLPTKIVSD</sequence>
<proteinExistence type="predicted"/>
<dbReference type="HOGENOM" id="CLU_000384_29_5_1"/>
<gene>
    <name evidence="1" type="ORF">HETIRDRAFT_243493</name>
</gene>
<accession>W4KCB6</accession>
<dbReference type="Proteomes" id="UP000030671">
    <property type="component" value="Unassembled WGS sequence"/>
</dbReference>
<dbReference type="AlphaFoldDB" id="W4KCB6"/>
<evidence type="ECO:0000313" key="1">
    <source>
        <dbReference type="EMBL" id="ETW83374.1"/>
    </source>
</evidence>
<dbReference type="InterPro" id="IPR012337">
    <property type="entry name" value="RNaseH-like_sf"/>
</dbReference>
<name>W4KCB6_HETIT</name>
<dbReference type="InterPro" id="IPR036397">
    <property type="entry name" value="RNaseH_sf"/>
</dbReference>
<feature type="non-terminal residue" evidence="1">
    <location>
        <position position="1"/>
    </location>
</feature>
<dbReference type="InParanoid" id="W4KCB6"/>
<feature type="non-terminal residue" evidence="1">
    <location>
        <position position="92"/>
    </location>
</feature>
<dbReference type="RefSeq" id="XP_009545635.1">
    <property type="nucleotide sequence ID" value="XM_009547340.1"/>
</dbReference>
<protein>
    <recommendedName>
        <fullName evidence="3">Integrase catalytic domain-containing protein</fullName>
    </recommendedName>
</protein>
<dbReference type="KEGG" id="hir:HETIRDRAFT_243493"/>
<dbReference type="EMBL" id="KI925457">
    <property type="protein sequence ID" value="ETW83374.1"/>
    <property type="molecule type" value="Genomic_DNA"/>
</dbReference>
<dbReference type="SUPFAM" id="SSF53098">
    <property type="entry name" value="Ribonuclease H-like"/>
    <property type="match status" value="1"/>
</dbReference>
<dbReference type="OrthoDB" id="2273864at2759"/>
<dbReference type="InterPro" id="IPR050951">
    <property type="entry name" value="Retrovirus_Pol_polyprotein"/>
</dbReference>
<dbReference type="STRING" id="747525.W4KCB6"/>
<dbReference type="GeneID" id="20668987"/>
<keyword evidence="2" id="KW-1185">Reference proteome</keyword>
<dbReference type="Gene3D" id="3.30.420.10">
    <property type="entry name" value="Ribonuclease H-like superfamily/Ribonuclease H"/>
    <property type="match status" value="1"/>
</dbReference>
<evidence type="ECO:0008006" key="3">
    <source>
        <dbReference type="Google" id="ProtNLM"/>
    </source>
</evidence>
<dbReference type="GO" id="GO:0003676">
    <property type="term" value="F:nucleic acid binding"/>
    <property type="evidence" value="ECO:0007669"/>
    <property type="project" value="InterPro"/>
</dbReference>
<reference evidence="1 2" key="1">
    <citation type="journal article" date="2012" name="New Phytol.">
        <title>Insight into trade-off between wood decay and parasitism from the genome of a fungal forest pathogen.</title>
        <authorList>
            <person name="Olson A."/>
            <person name="Aerts A."/>
            <person name="Asiegbu F."/>
            <person name="Belbahri L."/>
            <person name="Bouzid O."/>
            <person name="Broberg A."/>
            <person name="Canback B."/>
            <person name="Coutinho P.M."/>
            <person name="Cullen D."/>
            <person name="Dalman K."/>
            <person name="Deflorio G."/>
            <person name="van Diepen L.T."/>
            <person name="Dunand C."/>
            <person name="Duplessis S."/>
            <person name="Durling M."/>
            <person name="Gonthier P."/>
            <person name="Grimwood J."/>
            <person name="Fossdal C.G."/>
            <person name="Hansson D."/>
            <person name="Henrissat B."/>
            <person name="Hietala A."/>
            <person name="Himmelstrand K."/>
            <person name="Hoffmeister D."/>
            <person name="Hogberg N."/>
            <person name="James T.Y."/>
            <person name="Karlsson M."/>
            <person name="Kohler A."/>
            <person name="Kues U."/>
            <person name="Lee Y.H."/>
            <person name="Lin Y.C."/>
            <person name="Lind M."/>
            <person name="Lindquist E."/>
            <person name="Lombard V."/>
            <person name="Lucas S."/>
            <person name="Lunden K."/>
            <person name="Morin E."/>
            <person name="Murat C."/>
            <person name="Park J."/>
            <person name="Raffaello T."/>
            <person name="Rouze P."/>
            <person name="Salamov A."/>
            <person name="Schmutz J."/>
            <person name="Solheim H."/>
            <person name="Stahlberg J."/>
            <person name="Velez H."/>
            <person name="de Vries R.P."/>
            <person name="Wiebenga A."/>
            <person name="Woodward S."/>
            <person name="Yakovlev I."/>
            <person name="Garbelotto M."/>
            <person name="Martin F."/>
            <person name="Grigoriev I.V."/>
            <person name="Stenlid J."/>
        </authorList>
    </citation>
    <scope>NUCLEOTIDE SEQUENCE [LARGE SCALE GENOMIC DNA]</scope>
    <source>
        <strain evidence="1 2">TC 32-1</strain>
    </source>
</reference>